<evidence type="ECO:0000256" key="1">
    <source>
        <dbReference type="SAM" id="MobiDB-lite"/>
    </source>
</evidence>
<dbReference type="InParanoid" id="A0A251UTC0"/>
<name>A0A251UTC0_HELAN</name>
<reference evidence="2 4" key="1">
    <citation type="journal article" date="2017" name="Nature">
        <title>The sunflower genome provides insights into oil metabolism, flowering and Asterid evolution.</title>
        <authorList>
            <person name="Badouin H."/>
            <person name="Gouzy J."/>
            <person name="Grassa C.J."/>
            <person name="Murat F."/>
            <person name="Staton S.E."/>
            <person name="Cottret L."/>
            <person name="Lelandais-Briere C."/>
            <person name="Owens G.L."/>
            <person name="Carrere S."/>
            <person name="Mayjonade B."/>
            <person name="Legrand L."/>
            <person name="Gill N."/>
            <person name="Kane N.C."/>
            <person name="Bowers J.E."/>
            <person name="Hubner S."/>
            <person name="Bellec A."/>
            <person name="Berard A."/>
            <person name="Berges H."/>
            <person name="Blanchet N."/>
            <person name="Boniface M.C."/>
            <person name="Brunel D."/>
            <person name="Catrice O."/>
            <person name="Chaidir N."/>
            <person name="Claudel C."/>
            <person name="Donnadieu C."/>
            <person name="Faraut T."/>
            <person name="Fievet G."/>
            <person name="Helmstetter N."/>
            <person name="King M."/>
            <person name="Knapp S.J."/>
            <person name="Lai Z."/>
            <person name="Le Paslier M.C."/>
            <person name="Lippi Y."/>
            <person name="Lorenzon L."/>
            <person name="Mandel J.R."/>
            <person name="Marage G."/>
            <person name="Marchand G."/>
            <person name="Marquand E."/>
            <person name="Bret-Mestries E."/>
            <person name="Morien E."/>
            <person name="Nambeesan S."/>
            <person name="Nguyen T."/>
            <person name="Pegot-Espagnet P."/>
            <person name="Pouilly N."/>
            <person name="Raftis F."/>
            <person name="Sallet E."/>
            <person name="Schiex T."/>
            <person name="Thomas J."/>
            <person name="Vandecasteele C."/>
            <person name="Vares D."/>
            <person name="Vear F."/>
            <person name="Vautrin S."/>
            <person name="Crespi M."/>
            <person name="Mangin B."/>
            <person name="Burke J.M."/>
            <person name="Salse J."/>
            <person name="Munos S."/>
            <person name="Vincourt P."/>
            <person name="Rieseberg L.H."/>
            <person name="Langlade N.B."/>
        </authorList>
    </citation>
    <scope>NUCLEOTIDE SEQUENCE [LARGE SCALE GENOMIC DNA]</scope>
    <source>
        <strain evidence="4">cv. SF193</strain>
        <tissue evidence="2">Leaves</tissue>
    </source>
</reference>
<proteinExistence type="predicted"/>
<evidence type="ECO:0000313" key="3">
    <source>
        <dbReference type="EMBL" id="OTG26096.1"/>
    </source>
</evidence>
<organism evidence="3 4">
    <name type="scientific">Helianthus annuus</name>
    <name type="common">Common sunflower</name>
    <dbReference type="NCBI Taxonomy" id="4232"/>
    <lineage>
        <taxon>Eukaryota</taxon>
        <taxon>Viridiplantae</taxon>
        <taxon>Streptophyta</taxon>
        <taxon>Embryophyta</taxon>
        <taxon>Tracheophyta</taxon>
        <taxon>Spermatophyta</taxon>
        <taxon>Magnoliopsida</taxon>
        <taxon>eudicotyledons</taxon>
        <taxon>Gunneridae</taxon>
        <taxon>Pentapetalae</taxon>
        <taxon>asterids</taxon>
        <taxon>campanulids</taxon>
        <taxon>Asterales</taxon>
        <taxon>Asteraceae</taxon>
        <taxon>Asteroideae</taxon>
        <taxon>Heliantheae alliance</taxon>
        <taxon>Heliantheae</taxon>
        <taxon>Helianthus</taxon>
    </lineage>
</organism>
<reference evidence="3" key="2">
    <citation type="submission" date="2017-02" db="EMBL/GenBank/DDBJ databases">
        <title>Sunflower complete genome.</title>
        <authorList>
            <person name="Langlade N."/>
            <person name="Munos S."/>
        </authorList>
    </citation>
    <scope>NUCLEOTIDE SEQUENCE [LARGE SCALE GENOMIC DNA]</scope>
    <source>
        <tissue evidence="3">Leaves</tissue>
    </source>
</reference>
<evidence type="ECO:0000313" key="4">
    <source>
        <dbReference type="Proteomes" id="UP000215914"/>
    </source>
</evidence>
<feature type="region of interest" description="Disordered" evidence="1">
    <location>
        <begin position="1"/>
        <end position="22"/>
    </location>
</feature>
<dbReference type="EMBL" id="CM007894">
    <property type="protein sequence ID" value="OTG26096.1"/>
    <property type="molecule type" value="Genomic_DNA"/>
</dbReference>
<dbReference type="EMBL" id="MNCJ02000320">
    <property type="protein sequence ID" value="KAF5807235.1"/>
    <property type="molecule type" value="Genomic_DNA"/>
</dbReference>
<evidence type="ECO:0000313" key="2">
    <source>
        <dbReference type="EMBL" id="KAF5807235.1"/>
    </source>
</evidence>
<accession>A0A251UTC0</accession>
<gene>
    <name evidence="3" type="ORF">HannXRQ_Chr05g0154891</name>
    <name evidence="2" type="ORF">HanXRQr2_Chr05g0231341</name>
</gene>
<dbReference type="Proteomes" id="UP000215914">
    <property type="component" value="Chromosome 5"/>
</dbReference>
<protein>
    <submittedName>
        <fullName evidence="3">Uncharacterized protein</fullName>
    </submittedName>
</protein>
<sequence>MRGLGAANEDNRDCSANSRFDNGRGFKQQVQEDLCVLWKSFWSFEKSSVLLLLNWEMNWLIGFHLFSYFG</sequence>
<reference evidence="2" key="3">
    <citation type="submission" date="2020-06" db="EMBL/GenBank/DDBJ databases">
        <title>Helianthus annuus Genome sequencing and assembly Release 2.</title>
        <authorList>
            <person name="Gouzy J."/>
            <person name="Langlade N."/>
            <person name="Munos S."/>
        </authorList>
    </citation>
    <scope>NUCLEOTIDE SEQUENCE</scope>
    <source>
        <tissue evidence="2">Leaves</tissue>
    </source>
</reference>
<keyword evidence="4" id="KW-1185">Reference proteome</keyword>
<dbReference type="Gramene" id="mRNA:HanXRQr2_Chr05g0231341">
    <property type="protein sequence ID" value="mRNA:HanXRQr2_Chr05g0231341"/>
    <property type="gene ID" value="HanXRQr2_Chr05g0231341"/>
</dbReference>
<dbReference type="AlphaFoldDB" id="A0A251UTC0"/>